<dbReference type="InterPro" id="IPR023353">
    <property type="entry name" value="LemA-like_dom_sf"/>
</dbReference>
<evidence type="ECO:0000256" key="5">
    <source>
        <dbReference type="ARBA" id="ARBA00023136"/>
    </source>
</evidence>
<dbReference type="InterPro" id="IPR007156">
    <property type="entry name" value="MamQ_LemA"/>
</dbReference>
<keyword evidence="4" id="KW-1133">Transmembrane helix</keyword>
<dbReference type="Pfam" id="PF04011">
    <property type="entry name" value="LemA"/>
    <property type="match status" value="1"/>
</dbReference>
<protein>
    <submittedName>
        <fullName evidence="7">LemA family protein</fullName>
    </submittedName>
</protein>
<evidence type="ECO:0000256" key="2">
    <source>
        <dbReference type="ARBA" id="ARBA00008854"/>
    </source>
</evidence>
<dbReference type="SUPFAM" id="SSF140478">
    <property type="entry name" value="LemA-like"/>
    <property type="match status" value="1"/>
</dbReference>
<feature type="chain" id="PRO_5031435627" evidence="6">
    <location>
        <begin position="21"/>
        <end position="209"/>
    </location>
</feature>
<comment type="similarity">
    <text evidence="2">Belongs to the LemA family.</text>
</comment>
<keyword evidence="3" id="KW-0812">Transmembrane</keyword>
<keyword evidence="8" id="KW-1185">Reference proteome</keyword>
<keyword evidence="6" id="KW-0732">Signal</keyword>
<evidence type="ECO:0000313" key="7">
    <source>
        <dbReference type="EMBL" id="MRV72508.1"/>
    </source>
</evidence>
<dbReference type="GO" id="GO:0016020">
    <property type="term" value="C:membrane"/>
    <property type="evidence" value="ECO:0007669"/>
    <property type="project" value="UniProtKB-SubCell"/>
</dbReference>
<dbReference type="AlphaFoldDB" id="A0A7X2IMJ8"/>
<reference evidence="7 8" key="1">
    <citation type="submission" date="2019-11" db="EMBL/GenBank/DDBJ databases">
        <title>Novel species isolated from a subtropical stream in China.</title>
        <authorList>
            <person name="Lu H."/>
        </authorList>
    </citation>
    <scope>NUCLEOTIDE SEQUENCE [LARGE SCALE GENOMIC DNA]</scope>
    <source>
        <strain evidence="7 8">FT92W</strain>
    </source>
</reference>
<evidence type="ECO:0000256" key="6">
    <source>
        <dbReference type="SAM" id="SignalP"/>
    </source>
</evidence>
<comment type="subcellular location">
    <subcellularLocation>
        <location evidence="1">Membrane</location>
        <topology evidence="1">Single-pass membrane protein</topology>
    </subcellularLocation>
</comment>
<dbReference type="Gene3D" id="1.20.1440.20">
    <property type="entry name" value="LemA-like domain"/>
    <property type="match status" value="1"/>
</dbReference>
<evidence type="ECO:0000256" key="1">
    <source>
        <dbReference type="ARBA" id="ARBA00004167"/>
    </source>
</evidence>
<name>A0A7X2IMJ8_9BURK</name>
<keyword evidence="5" id="KW-0472">Membrane</keyword>
<dbReference type="RefSeq" id="WP_154374157.1">
    <property type="nucleotide sequence ID" value="NZ_WKJJ01000007.1"/>
</dbReference>
<sequence length="209" mass="22799">MNNGKIIAVAALLLSLNGCGYNTIQTQDEQIKAGWSEVVNQYQRRADLIPNLVNTVKGYAAHEKDVLTQVTEARARVGSMQVTPEVLNDPQAFEKFQRAQGELAGALSRLIAVSENYPQLKADANFRDLQSQLEGTENRIAVARNRYIKMVQDYNVTVRSFPSNLTAMAFGYKVKPNFTVENERAISTAPKVDFGPAASAPPAAPGAGK</sequence>
<dbReference type="PANTHER" id="PTHR34478">
    <property type="entry name" value="PROTEIN LEMA"/>
    <property type="match status" value="1"/>
</dbReference>
<gene>
    <name evidence="7" type="ORF">GJ700_12390</name>
</gene>
<accession>A0A7X2IMJ8</accession>
<evidence type="ECO:0000256" key="3">
    <source>
        <dbReference type="ARBA" id="ARBA00022692"/>
    </source>
</evidence>
<dbReference type="Proteomes" id="UP000446768">
    <property type="component" value="Unassembled WGS sequence"/>
</dbReference>
<dbReference type="PANTHER" id="PTHR34478:SF2">
    <property type="entry name" value="MEMBRANE PROTEIN"/>
    <property type="match status" value="1"/>
</dbReference>
<comment type="caution">
    <text evidence="7">The sequence shown here is derived from an EMBL/GenBank/DDBJ whole genome shotgun (WGS) entry which is preliminary data.</text>
</comment>
<evidence type="ECO:0000313" key="8">
    <source>
        <dbReference type="Proteomes" id="UP000446768"/>
    </source>
</evidence>
<proteinExistence type="inferred from homology"/>
<dbReference type="EMBL" id="WKJJ01000007">
    <property type="protein sequence ID" value="MRV72508.1"/>
    <property type="molecule type" value="Genomic_DNA"/>
</dbReference>
<evidence type="ECO:0000256" key="4">
    <source>
        <dbReference type="ARBA" id="ARBA00022989"/>
    </source>
</evidence>
<feature type="signal peptide" evidence="6">
    <location>
        <begin position="1"/>
        <end position="20"/>
    </location>
</feature>
<organism evidence="7 8">
    <name type="scientific">Pseudoduganella rivuli</name>
    <dbReference type="NCBI Taxonomy" id="2666085"/>
    <lineage>
        <taxon>Bacteria</taxon>
        <taxon>Pseudomonadati</taxon>
        <taxon>Pseudomonadota</taxon>
        <taxon>Betaproteobacteria</taxon>
        <taxon>Burkholderiales</taxon>
        <taxon>Oxalobacteraceae</taxon>
        <taxon>Telluria group</taxon>
        <taxon>Pseudoduganella</taxon>
    </lineage>
</organism>